<dbReference type="InterPro" id="IPR005467">
    <property type="entry name" value="His_kinase_dom"/>
</dbReference>
<dbReference type="AlphaFoldDB" id="A0A0B5F1H5"/>
<dbReference type="PROSITE" id="PS50109">
    <property type="entry name" value="HIS_KIN"/>
    <property type="match status" value="1"/>
</dbReference>
<dbReference type="KEGG" id="sals:SLNWT_3811"/>
<feature type="compositionally biased region" description="Low complexity" evidence="11">
    <location>
        <begin position="710"/>
        <end position="719"/>
    </location>
</feature>
<dbReference type="CDD" id="cd00075">
    <property type="entry name" value="HATPase"/>
    <property type="match status" value="1"/>
</dbReference>
<dbReference type="PANTHER" id="PTHR45436">
    <property type="entry name" value="SENSOR HISTIDINE KINASE YKOH"/>
    <property type="match status" value="1"/>
</dbReference>
<evidence type="ECO:0000256" key="9">
    <source>
        <dbReference type="ARBA" id="ARBA00023012"/>
    </source>
</evidence>
<evidence type="ECO:0000256" key="11">
    <source>
        <dbReference type="SAM" id="MobiDB-lite"/>
    </source>
</evidence>
<keyword evidence="16" id="KW-1185">Reference proteome</keyword>
<evidence type="ECO:0000259" key="13">
    <source>
        <dbReference type="PROSITE" id="PS50109"/>
    </source>
</evidence>
<dbReference type="GO" id="GO:0000155">
    <property type="term" value="F:phosphorelay sensor kinase activity"/>
    <property type="evidence" value="ECO:0007669"/>
    <property type="project" value="InterPro"/>
</dbReference>
<dbReference type="SUPFAM" id="SSF47384">
    <property type="entry name" value="Homodimeric domain of signal transducing histidine kinase"/>
    <property type="match status" value="1"/>
</dbReference>
<dbReference type="InterPro" id="IPR003594">
    <property type="entry name" value="HATPase_dom"/>
</dbReference>
<evidence type="ECO:0000256" key="6">
    <source>
        <dbReference type="ARBA" id="ARBA00022692"/>
    </source>
</evidence>
<keyword evidence="7 15" id="KW-0418">Kinase</keyword>
<dbReference type="Gene3D" id="1.10.287.130">
    <property type="match status" value="1"/>
</dbReference>
<feature type="transmembrane region" description="Helical" evidence="12">
    <location>
        <begin position="34"/>
        <end position="57"/>
    </location>
</feature>
<keyword evidence="5" id="KW-0808">Transferase</keyword>
<dbReference type="PANTHER" id="PTHR45436:SF5">
    <property type="entry name" value="SENSOR HISTIDINE KINASE TRCS"/>
    <property type="match status" value="1"/>
</dbReference>
<dbReference type="CDD" id="cd00082">
    <property type="entry name" value="HisKA"/>
    <property type="match status" value="1"/>
</dbReference>
<evidence type="ECO:0000256" key="4">
    <source>
        <dbReference type="ARBA" id="ARBA00022553"/>
    </source>
</evidence>
<dbReference type="PROSITE" id="PS50885">
    <property type="entry name" value="HAMP"/>
    <property type="match status" value="1"/>
</dbReference>
<feature type="compositionally biased region" description="Acidic residues" evidence="11">
    <location>
        <begin position="635"/>
        <end position="648"/>
    </location>
</feature>
<dbReference type="InterPro" id="IPR050428">
    <property type="entry name" value="TCS_sensor_his_kinase"/>
</dbReference>
<evidence type="ECO:0000256" key="8">
    <source>
        <dbReference type="ARBA" id="ARBA00022989"/>
    </source>
</evidence>
<evidence type="ECO:0000313" key="15">
    <source>
        <dbReference type="EMBL" id="AJE84187.1"/>
    </source>
</evidence>
<evidence type="ECO:0000256" key="7">
    <source>
        <dbReference type="ARBA" id="ARBA00022777"/>
    </source>
</evidence>
<gene>
    <name evidence="15" type="ORF">SLNWT_3811</name>
</gene>
<dbReference type="CDD" id="cd06225">
    <property type="entry name" value="HAMP"/>
    <property type="match status" value="1"/>
</dbReference>
<feature type="compositionally biased region" description="Low complexity" evidence="11">
    <location>
        <begin position="156"/>
        <end position="171"/>
    </location>
</feature>
<keyword evidence="10 12" id="KW-0472">Membrane</keyword>
<comment type="subcellular location">
    <subcellularLocation>
        <location evidence="2">Cell membrane</location>
    </subcellularLocation>
</comment>
<sequence length="744" mass="78929">MSTARPRASRTRTRAPRTWLRAPRTGPRSLRTRLVVSAVVLIAVVCTVIGSVTAIALRSHLYEQLDGSLGEVAMRAAGPPKELPDRHRPDDRLAFVTLGPQELGTIGAQLDGNGTIRRALVSTETDSGAEAGTDSNTEAETGSPADQGQERDQDQDQNQQEQGQGNAQNQDESPDRWRGPRSEAAVLTAAQRSALGSVARDGRPHSVELPGLGGYRVEFRSGANGSFLVGVPTEKVSNTLRTLLVVEVSVTAAGLVAATLAGTALASVALRPLRRVAATATRVSELPLHRGEVRLYERVPDADDRTEVGQVGAALNRMLDHVHEALDARQRSETRVRQFVADAGHELRTPLASILGYAELTRRSGEMTGPDTRHALHRIESEAERMTGLVADLLLLARLDSGRPLLHEPVDLAPLAVDALSDARAAGQEHHWRLELTEEPVQVRGDAGRLQQVLVNLLANARTHTPPGTTVTLRLRREDPVPGPRLVPGEKAARHGARHEDRGPVATSTGGEVEPWVPDNSTGPAASSLTDPAAGPVGGPISGPIGGPHLLLDVEDNGPGIPAPLLGQVFERFVRGDTSRSRAAGSTGLGLALVRAVARAHGGEVTVTSRPGRTVFTLRLPAAAYEDPEAHGDTDAYEDTDTYDGPEAYEDRNTYDGPDPYAKPANAHTEPDNAEPDNAEPNDAEPNDAEPNDAEPDDEGAHAEPDDEAAPPNNEAAPPTEEEAPSKSPPPPASQPGHSLSTQP</sequence>
<keyword evidence="9" id="KW-0902">Two-component regulatory system</keyword>
<dbReference type="Pfam" id="PF00512">
    <property type="entry name" value="HisKA"/>
    <property type="match status" value="1"/>
</dbReference>
<evidence type="ECO:0000259" key="14">
    <source>
        <dbReference type="PROSITE" id="PS50885"/>
    </source>
</evidence>
<dbReference type="InterPro" id="IPR003660">
    <property type="entry name" value="HAMP_dom"/>
</dbReference>
<evidence type="ECO:0000256" key="2">
    <source>
        <dbReference type="ARBA" id="ARBA00004236"/>
    </source>
</evidence>
<accession>A0A0B5F1H5</accession>
<feature type="compositionally biased region" description="Acidic residues" evidence="11">
    <location>
        <begin position="672"/>
        <end position="698"/>
    </location>
</feature>
<dbReference type="InterPro" id="IPR036890">
    <property type="entry name" value="HATPase_C_sf"/>
</dbReference>
<dbReference type="Proteomes" id="UP000031523">
    <property type="component" value="Chromosome"/>
</dbReference>
<feature type="domain" description="Histidine kinase" evidence="13">
    <location>
        <begin position="342"/>
        <end position="624"/>
    </location>
</feature>
<evidence type="ECO:0000256" key="3">
    <source>
        <dbReference type="ARBA" id="ARBA00012438"/>
    </source>
</evidence>
<evidence type="ECO:0000256" key="10">
    <source>
        <dbReference type="ARBA" id="ARBA00023136"/>
    </source>
</evidence>
<dbReference type="Gene3D" id="6.10.340.10">
    <property type="match status" value="1"/>
</dbReference>
<dbReference type="Pfam" id="PF02518">
    <property type="entry name" value="HATPase_c"/>
    <property type="match status" value="1"/>
</dbReference>
<reference evidence="15 16" key="1">
    <citation type="submission" date="2015-01" db="EMBL/GenBank/DDBJ databases">
        <title>Enhanced salinomycin production by adjusting the supply of polyketide extender units in Streptomyce albus DSM 41398.</title>
        <authorList>
            <person name="Lu C."/>
        </authorList>
    </citation>
    <scope>NUCLEOTIDE SEQUENCE [LARGE SCALE GENOMIC DNA]</scope>
    <source>
        <strain evidence="16">ATCC 21838 / DSM 41398 / FERM P-419 / JCM 4703 / NBRC 107858</strain>
    </source>
</reference>
<evidence type="ECO:0000256" key="1">
    <source>
        <dbReference type="ARBA" id="ARBA00000085"/>
    </source>
</evidence>
<feature type="region of interest" description="Disordered" evidence="11">
    <location>
        <begin position="479"/>
        <end position="542"/>
    </location>
</feature>
<dbReference type="PRINTS" id="PR00344">
    <property type="entry name" value="BCTRLSENSOR"/>
</dbReference>
<dbReference type="FunFam" id="1.10.287.130:FF:000001">
    <property type="entry name" value="Two-component sensor histidine kinase"/>
    <property type="match status" value="1"/>
</dbReference>
<dbReference type="SUPFAM" id="SSF55874">
    <property type="entry name" value="ATPase domain of HSP90 chaperone/DNA topoisomerase II/histidine kinase"/>
    <property type="match status" value="1"/>
</dbReference>
<name>A0A0B5F1H5_STRA4</name>
<evidence type="ECO:0000256" key="5">
    <source>
        <dbReference type="ARBA" id="ARBA00022679"/>
    </source>
</evidence>
<protein>
    <recommendedName>
        <fullName evidence="3">histidine kinase</fullName>
        <ecNumber evidence="3">2.7.13.3</ecNumber>
    </recommendedName>
</protein>
<dbReference type="SMART" id="SM00388">
    <property type="entry name" value="HisKA"/>
    <property type="match status" value="1"/>
</dbReference>
<dbReference type="Gene3D" id="3.30.565.10">
    <property type="entry name" value="Histidine kinase-like ATPase, C-terminal domain"/>
    <property type="match status" value="1"/>
</dbReference>
<feature type="region of interest" description="Disordered" evidence="11">
    <location>
        <begin position="124"/>
        <end position="184"/>
    </location>
</feature>
<feature type="compositionally biased region" description="Polar residues" evidence="11">
    <location>
        <begin position="519"/>
        <end position="530"/>
    </location>
</feature>
<keyword evidence="6 12" id="KW-0812">Transmembrane</keyword>
<keyword evidence="4" id="KW-0597">Phosphoprotein</keyword>
<evidence type="ECO:0000313" key="16">
    <source>
        <dbReference type="Proteomes" id="UP000031523"/>
    </source>
</evidence>
<keyword evidence="8 12" id="KW-1133">Transmembrane helix</keyword>
<organism evidence="15 16">
    <name type="scientific">Streptomyces albus (strain ATCC 21838 / DSM 41398 / FERM P-419 / JCM 4703 / NBRC 107858)</name>
    <dbReference type="NCBI Taxonomy" id="1081613"/>
    <lineage>
        <taxon>Bacteria</taxon>
        <taxon>Bacillati</taxon>
        <taxon>Actinomycetota</taxon>
        <taxon>Actinomycetes</taxon>
        <taxon>Kitasatosporales</taxon>
        <taxon>Streptomycetaceae</taxon>
        <taxon>Streptomyces</taxon>
    </lineage>
</organism>
<dbReference type="Pfam" id="PF00672">
    <property type="entry name" value="HAMP"/>
    <property type="match status" value="1"/>
</dbReference>
<comment type="catalytic activity">
    <reaction evidence="1">
        <text>ATP + protein L-histidine = ADP + protein N-phospho-L-histidine.</text>
        <dbReference type="EC" id="2.7.13.3"/>
    </reaction>
</comment>
<dbReference type="InterPro" id="IPR004358">
    <property type="entry name" value="Sig_transdc_His_kin-like_C"/>
</dbReference>
<dbReference type="InterPro" id="IPR036097">
    <property type="entry name" value="HisK_dim/P_sf"/>
</dbReference>
<dbReference type="SMART" id="SM00304">
    <property type="entry name" value="HAMP"/>
    <property type="match status" value="1"/>
</dbReference>
<feature type="domain" description="HAMP" evidence="14">
    <location>
        <begin position="267"/>
        <end position="327"/>
    </location>
</feature>
<feature type="region of interest" description="Disordered" evidence="11">
    <location>
        <begin position="626"/>
        <end position="744"/>
    </location>
</feature>
<evidence type="ECO:0000256" key="12">
    <source>
        <dbReference type="SAM" id="Phobius"/>
    </source>
</evidence>
<dbReference type="EMBL" id="CP010519">
    <property type="protein sequence ID" value="AJE84187.1"/>
    <property type="molecule type" value="Genomic_DNA"/>
</dbReference>
<proteinExistence type="predicted"/>
<dbReference type="SMART" id="SM00387">
    <property type="entry name" value="HATPase_c"/>
    <property type="match status" value="1"/>
</dbReference>
<dbReference type="GO" id="GO:0005886">
    <property type="term" value="C:plasma membrane"/>
    <property type="evidence" value="ECO:0007669"/>
    <property type="project" value="UniProtKB-SubCell"/>
</dbReference>
<dbReference type="InterPro" id="IPR003661">
    <property type="entry name" value="HisK_dim/P_dom"/>
</dbReference>
<dbReference type="EC" id="2.7.13.3" evidence="3"/>